<keyword evidence="4" id="KW-1185">Reference proteome</keyword>
<dbReference type="Pfam" id="PF13302">
    <property type="entry name" value="Acetyltransf_3"/>
    <property type="match status" value="1"/>
</dbReference>
<gene>
    <name evidence="3" type="ORF">FA13DRAFT_1787155</name>
</gene>
<feature type="region of interest" description="Disordered" evidence="1">
    <location>
        <begin position="1"/>
        <end position="26"/>
    </location>
</feature>
<dbReference type="Proteomes" id="UP000298030">
    <property type="component" value="Unassembled WGS sequence"/>
</dbReference>
<dbReference type="PANTHER" id="PTHR43328:SF1">
    <property type="entry name" value="N-ACETYLTRANSFERASE DOMAIN-CONTAINING PROTEIN"/>
    <property type="match status" value="1"/>
</dbReference>
<dbReference type="GO" id="GO:0016747">
    <property type="term" value="F:acyltransferase activity, transferring groups other than amino-acyl groups"/>
    <property type="evidence" value="ECO:0007669"/>
    <property type="project" value="InterPro"/>
</dbReference>
<evidence type="ECO:0000313" key="4">
    <source>
        <dbReference type="Proteomes" id="UP000298030"/>
    </source>
</evidence>
<feature type="domain" description="N-acetyltransferase" evidence="2">
    <location>
        <begin position="41"/>
        <end position="234"/>
    </location>
</feature>
<protein>
    <submittedName>
        <fullName evidence="3">Acyl-CoA N-acyltransferase</fullName>
    </submittedName>
</protein>
<organism evidence="3 4">
    <name type="scientific">Coprinellus micaceus</name>
    <name type="common">Glistening ink-cap mushroom</name>
    <name type="synonym">Coprinus micaceus</name>
    <dbReference type="NCBI Taxonomy" id="71717"/>
    <lineage>
        <taxon>Eukaryota</taxon>
        <taxon>Fungi</taxon>
        <taxon>Dikarya</taxon>
        <taxon>Basidiomycota</taxon>
        <taxon>Agaricomycotina</taxon>
        <taxon>Agaricomycetes</taxon>
        <taxon>Agaricomycetidae</taxon>
        <taxon>Agaricales</taxon>
        <taxon>Agaricineae</taxon>
        <taxon>Psathyrellaceae</taxon>
        <taxon>Coprinellus</taxon>
    </lineage>
</organism>
<dbReference type="OrthoDB" id="630895at2759"/>
<dbReference type="PANTHER" id="PTHR43328">
    <property type="entry name" value="ACETYLTRANSFERASE-RELATED"/>
    <property type="match status" value="1"/>
</dbReference>
<dbReference type="EMBL" id="QPFP01000005">
    <property type="protein sequence ID" value="TEB36819.1"/>
    <property type="molecule type" value="Genomic_DNA"/>
</dbReference>
<dbReference type="InterPro" id="IPR000182">
    <property type="entry name" value="GNAT_dom"/>
</dbReference>
<sequence>MASTVFSNSDALQPKNPQLEPLELNPSTGEPFLRVEGFDDIIITPLRWEDAPTFIPYMNDPAVYSWVSGPPVPYLPSDAEQWCNRMIPPQKATLFELEKARDQPALITLNACPVNSIRKVNDDGTDLFIGSVDIHRVSLGELVLGESGEYVVDMSRKEENQKRNEEREVGDPDIVWEIGDYLAPSYHGRGIMTSCIKTILTKWAVPRMNTRIVRVSVFSGNIGSQKVFLKNGFKHIATLRDHVVVRGETRTLEVLEWRLS</sequence>
<evidence type="ECO:0000259" key="2">
    <source>
        <dbReference type="Pfam" id="PF13302"/>
    </source>
</evidence>
<reference evidence="3 4" key="1">
    <citation type="journal article" date="2019" name="Nat. Ecol. Evol.">
        <title>Megaphylogeny resolves global patterns of mushroom evolution.</title>
        <authorList>
            <person name="Varga T."/>
            <person name="Krizsan K."/>
            <person name="Foldi C."/>
            <person name="Dima B."/>
            <person name="Sanchez-Garcia M."/>
            <person name="Sanchez-Ramirez S."/>
            <person name="Szollosi G.J."/>
            <person name="Szarkandi J.G."/>
            <person name="Papp V."/>
            <person name="Albert L."/>
            <person name="Andreopoulos W."/>
            <person name="Angelini C."/>
            <person name="Antonin V."/>
            <person name="Barry K.W."/>
            <person name="Bougher N.L."/>
            <person name="Buchanan P."/>
            <person name="Buyck B."/>
            <person name="Bense V."/>
            <person name="Catcheside P."/>
            <person name="Chovatia M."/>
            <person name="Cooper J."/>
            <person name="Damon W."/>
            <person name="Desjardin D."/>
            <person name="Finy P."/>
            <person name="Geml J."/>
            <person name="Haridas S."/>
            <person name="Hughes K."/>
            <person name="Justo A."/>
            <person name="Karasinski D."/>
            <person name="Kautmanova I."/>
            <person name="Kiss B."/>
            <person name="Kocsube S."/>
            <person name="Kotiranta H."/>
            <person name="LaButti K.M."/>
            <person name="Lechner B.E."/>
            <person name="Liimatainen K."/>
            <person name="Lipzen A."/>
            <person name="Lukacs Z."/>
            <person name="Mihaltcheva S."/>
            <person name="Morgado L.N."/>
            <person name="Niskanen T."/>
            <person name="Noordeloos M.E."/>
            <person name="Ohm R.A."/>
            <person name="Ortiz-Santana B."/>
            <person name="Ovrebo C."/>
            <person name="Racz N."/>
            <person name="Riley R."/>
            <person name="Savchenko A."/>
            <person name="Shiryaev A."/>
            <person name="Soop K."/>
            <person name="Spirin V."/>
            <person name="Szebenyi C."/>
            <person name="Tomsovsky M."/>
            <person name="Tulloss R.E."/>
            <person name="Uehling J."/>
            <person name="Grigoriev I.V."/>
            <person name="Vagvolgyi C."/>
            <person name="Papp T."/>
            <person name="Martin F.M."/>
            <person name="Miettinen O."/>
            <person name="Hibbett D.S."/>
            <person name="Nagy L.G."/>
        </authorList>
    </citation>
    <scope>NUCLEOTIDE SEQUENCE [LARGE SCALE GENOMIC DNA]</scope>
    <source>
        <strain evidence="3 4">FP101781</strain>
    </source>
</reference>
<keyword evidence="3" id="KW-0012">Acyltransferase</keyword>
<keyword evidence="3" id="KW-0808">Transferase</keyword>
<dbReference type="STRING" id="71717.A0A4Y7TTD6"/>
<dbReference type="Gene3D" id="3.40.630.30">
    <property type="match status" value="1"/>
</dbReference>
<accession>A0A4Y7TTD6</accession>
<name>A0A4Y7TTD6_COPMI</name>
<dbReference type="AlphaFoldDB" id="A0A4Y7TTD6"/>
<evidence type="ECO:0000256" key="1">
    <source>
        <dbReference type="SAM" id="MobiDB-lite"/>
    </source>
</evidence>
<evidence type="ECO:0000313" key="3">
    <source>
        <dbReference type="EMBL" id="TEB36819.1"/>
    </source>
</evidence>
<comment type="caution">
    <text evidence="3">The sequence shown here is derived from an EMBL/GenBank/DDBJ whole genome shotgun (WGS) entry which is preliminary data.</text>
</comment>
<dbReference type="SUPFAM" id="SSF55729">
    <property type="entry name" value="Acyl-CoA N-acyltransferases (Nat)"/>
    <property type="match status" value="1"/>
</dbReference>
<proteinExistence type="predicted"/>
<dbReference type="InterPro" id="IPR016181">
    <property type="entry name" value="Acyl_CoA_acyltransferase"/>
</dbReference>
<feature type="compositionally biased region" description="Polar residues" evidence="1">
    <location>
        <begin position="1"/>
        <end position="11"/>
    </location>
</feature>